<organism evidence="4 5">
    <name type="scientific">Flavobacterium noncentrifugens</name>
    <dbReference type="NCBI Taxonomy" id="1128970"/>
    <lineage>
        <taxon>Bacteria</taxon>
        <taxon>Pseudomonadati</taxon>
        <taxon>Bacteroidota</taxon>
        <taxon>Flavobacteriia</taxon>
        <taxon>Flavobacteriales</taxon>
        <taxon>Flavobacteriaceae</taxon>
        <taxon>Flavobacterium</taxon>
    </lineage>
</organism>
<dbReference type="EMBL" id="FNEZ01000003">
    <property type="protein sequence ID" value="SDJ98147.1"/>
    <property type="molecule type" value="Genomic_DNA"/>
</dbReference>
<dbReference type="Proteomes" id="UP000199580">
    <property type="component" value="Unassembled WGS sequence"/>
</dbReference>
<feature type="transmembrane region" description="Helical" evidence="2">
    <location>
        <begin position="153"/>
        <end position="171"/>
    </location>
</feature>
<keyword evidence="5" id="KW-1185">Reference proteome</keyword>
<keyword evidence="2" id="KW-1133">Transmembrane helix</keyword>
<sequence>MALFAIPNPKKSIQVDFPVEVVKQSVKNINLINDKYKFTSANEIFNQYTYEALEFLSLGVFIDINLNAVNENKTEIVVEVRRKLGSFNQSHEVTKANEHLVKIFDAIAKLTGKTTAEIETLRSFKSPPVRTVQSKNHETNSFMTTQAWYEKKWLVVLMCIIFFPVGLYALWKNSSIAKGWKIAVTVLLALIVIANLNDNKKAGAPENAELATTADATAPGGVVIGQVLKTDYFEITVNKAELSDQINTGNQFTDLKPEQGITYLVINTTFKNIDNESRMLIDGSVWINYNGKDYEFDKSETVMAEGWGLMLDQINPLTSKTTNLVYKIPSEIKGKAKWQPGRSDDDEVILLGTL</sequence>
<evidence type="ECO:0000259" key="3">
    <source>
        <dbReference type="Pfam" id="PF11611"/>
    </source>
</evidence>
<keyword evidence="2" id="KW-0472">Membrane</keyword>
<gene>
    <name evidence="4" type="ORF">SAMN04487935_2201</name>
</gene>
<evidence type="ECO:0000313" key="4">
    <source>
        <dbReference type="EMBL" id="SDJ98147.1"/>
    </source>
</evidence>
<feature type="transmembrane region" description="Helical" evidence="2">
    <location>
        <begin position="177"/>
        <end position="196"/>
    </location>
</feature>
<proteinExistence type="predicted"/>
<feature type="domain" description="DUF4352" evidence="3">
    <location>
        <begin position="224"/>
        <end position="333"/>
    </location>
</feature>
<accession>A0A1G8Y687</accession>
<evidence type="ECO:0000313" key="5">
    <source>
        <dbReference type="Proteomes" id="UP000199580"/>
    </source>
</evidence>
<protein>
    <recommendedName>
        <fullName evidence="3">DUF4352 domain-containing protein</fullName>
    </recommendedName>
</protein>
<reference evidence="4 5" key="1">
    <citation type="submission" date="2016-10" db="EMBL/GenBank/DDBJ databases">
        <authorList>
            <person name="de Groot N.N."/>
        </authorList>
    </citation>
    <scope>NUCLEOTIDE SEQUENCE [LARGE SCALE GENOMIC DNA]</scope>
    <source>
        <strain evidence="4 5">CGMCC 1.10076</strain>
    </source>
</reference>
<dbReference type="AlphaFoldDB" id="A0A1G8Y687"/>
<dbReference type="OrthoDB" id="6896286at2"/>
<name>A0A1G8Y687_9FLAO</name>
<dbReference type="InterPro" id="IPR029050">
    <property type="entry name" value="Immunoprotect_excell_Ig-like"/>
</dbReference>
<keyword evidence="1" id="KW-0732">Signal</keyword>
<keyword evidence="2" id="KW-0812">Transmembrane</keyword>
<dbReference type="InterPro" id="IPR029051">
    <property type="entry name" value="DUF4352"/>
</dbReference>
<evidence type="ECO:0000256" key="2">
    <source>
        <dbReference type="SAM" id="Phobius"/>
    </source>
</evidence>
<dbReference type="Pfam" id="PF11611">
    <property type="entry name" value="DUF4352"/>
    <property type="match status" value="1"/>
</dbReference>
<evidence type="ECO:0000256" key="1">
    <source>
        <dbReference type="ARBA" id="ARBA00022729"/>
    </source>
</evidence>
<dbReference type="Gene3D" id="2.60.40.1240">
    <property type="match status" value="1"/>
</dbReference>
<dbReference type="STRING" id="1128970.SAMN04487935_2201"/>
<dbReference type="RefSeq" id="WP_091395202.1">
    <property type="nucleotide sequence ID" value="NZ_BKAI01000020.1"/>
</dbReference>